<evidence type="ECO:0000259" key="5">
    <source>
        <dbReference type="Pfam" id="PF04198"/>
    </source>
</evidence>
<dbReference type="Gene3D" id="3.40.50.1360">
    <property type="match status" value="1"/>
</dbReference>
<name>A0A0B4DS42_9MICO</name>
<dbReference type="SUPFAM" id="SSF100950">
    <property type="entry name" value="NagB/RpiA/CoA transferase-like"/>
    <property type="match status" value="1"/>
</dbReference>
<dbReference type="SUPFAM" id="SSF88659">
    <property type="entry name" value="Sigma3 and sigma4 domains of RNA polymerase sigma factors"/>
    <property type="match status" value="1"/>
</dbReference>
<evidence type="ECO:0000313" key="6">
    <source>
        <dbReference type="EMBL" id="KIC57098.1"/>
    </source>
</evidence>
<keyword evidence="3" id="KW-0238">DNA-binding</keyword>
<dbReference type="InterPro" id="IPR007324">
    <property type="entry name" value="Sugar-bd_dom_put"/>
</dbReference>
<dbReference type="AlphaFoldDB" id="A0A0B4DS42"/>
<evidence type="ECO:0000313" key="7">
    <source>
        <dbReference type="Proteomes" id="UP000031202"/>
    </source>
</evidence>
<comment type="similarity">
    <text evidence="1">Belongs to the SorC transcriptional regulatory family.</text>
</comment>
<reference evidence="6 7" key="1">
    <citation type="submission" date="2014-12" db="EMBL/GenBank/DDBJ databases">
        <title>Genome sequencing of Microbacterium hominis TPW29.</title>
        <authorList>
            <person name="Tan P.W."/>
            <person name="Chan K.-G."/>
        </authorList>
    </citation>
    <scope>NUCLEOTIDE SEQUENCE [LARGE SCALE GENOMIC DNA]</scope>
    <source>
        <strain evidence="6 7">TPW29</strain>
    </source>
</reference>
<dbReference type="InterPro" id="IPR036388">
    <property type="entry name" value="WH-like_DNA-bd_sf"/>
</dbReference>
<dbReference type="EMBL" id="JWSZ01000013">
    <property type="protein sequence ID" value="KIC57098.1"/>
    <property type="molecule type" value="Genomic_DNA"/>
</dbReference>
<evidence type="ECO:0000256" key="3">
    <source>
        <dbReference type="ARBA" id="ARBA00023125"/>
    </source>
</evidence>
<evidence type="ECO:0000256" key="2">
    <source>
        <dbReference type="ARBA" id="ARBA00023015"/>
    </source>
</evidence>
<dbReference type="PANTHER" id="PTHR34294:SF1">
    <property type="entry name" value="TRANSCRIPTIONAL REGULATOR LSRR"/>
    <property type="match status" value="1"/>
</dbReference>
<evidence type="ECO:0000256" key="4">
    <source>
        <dbReference type="ARBA" id="ARBA00023163"/>
    </source>
</evidence>
<dbReference type="Proteomes" id="UP000031202">
    <property type="component" value="Unassembled WGS sequence"/>
</dbReference>
<dbReference type="RefSeq" id="WP_039416282.1">
    <property type="nucleotide sequence ID" value="NZ_JWSZ01000013.1"/>
</dbReference>
<sequence length="328" mass="35615">MSIETDAEARARDALHAAQLYYVQDQTMEQIASEMKLSRSSVSRLIAHAREIGLVEITVHSPQEATSVVARRLSERYGISVHVVSTPPRSTDAERLERTARTAAHVLSTTLDPQASIGIAWGATVSAIARHLPTKRLHESQIVQMNGAANESTSGISYSGAILERFGQAFGTDVQQFPVPALFDDPHTKQLLWRERSIRRVVEAQARVQVFVFGLGSPQADVPSHVYAGGYLTGEDLRVLLRDGVVGDCATVFYRLDGSTGGIELNDRSSGPSFDVIRRIPRRLCAVSSLSKIDALRGALAAGLITELVVEEALARRIVELPLNAGRG</sequence>
<protein>
    <submittedName>
        <fullName evidence="6">Transcriptional regulator</fullName>
    </submittedName>
</protein>
<dbReference type="InterPro" id="IPR037171">
    <property type="entry name" value="NagB/RpiA_transferase-like"/>
</dbReference>
<dbReference type="PANTHER" id="PTHR34294">
    <property type="entry name" value="TRANSCRIPTIONAL REGULATOR-RELATED"/>
    <property type="match status" value="1"/>
</dbReference>
<keyword evidence="2" id="KW-0805">Transcription regulation</keyword>
<dbReference type="Pfam" id="PF04198">
    <property type="entry name" value="Sugar-bind"/>
    <property type="match status" value="1"/>
</dbReference>
<dbReference type="GO" id="GO:0030246">
    <property type="term" value="F:carbohydrate binding"/>
    <property type="evidence" value="ECO:0007669"/>
    <property type="project" value="InterPro"/>
</dbReference>
<comment type="caution">
    <text evidence="6">The sequence shown here is derived from an EMBL/GenBank/DDBJ whole genome shotgun (WGS) entry which is preliminary data.</text>
</comment>
<proteinExistence type="inferred from homology"/>
<organism evidence="6 7">
    <name type="scientific">Microbacterium hominis</name>
    <dbReference type="NCBI Taxonomy" id="162426"/>
    <lineage>
        <taxon>Bacteria</taxon>
        <taxon>Bacillati</taxon>
        <taxon>Actinomycetota</taxon>
        <taxon>Actinomycetes</taxon>
        <taxon>Micrococcales</taxon>
        <taxon>Microbacteriaceae</taxon>
        <taxon>Microbacterium</taxon>
    </lineage>
</organism>
<dbReference type="Gene3D" id="1.10.10.10">
    <property type="entry name" value="Winged helix-like DNA-binding domain superfamily/Winged helix DNA-binding domain"/>
    <property type="match status" value="1"/>
</dbReference>
<feature type="domain" description="Sugar-binding" evidence="5">
    <location>
        <begin position="64"/>
        <end position="319"/>
    </location>
</feature>
<evidence type="ECO:0000256" key="1">
    <source>
        <dbReference type="ARBA" id="ARBA00010466"/>
    </source>
</evidence>
<dbReference type="InterPro" id="IPR013324">
    <property type="entry name" value="RNA_pol_sigma_r3/r4-like"/>
</dbReference>
<gene>
    <name evidence="6" type="ORF">RM52_11480</name>
</gene>
<accession>A0A0B4DS42</accession>
<dbReference type="InterPro" id="IPR051054">
    <property type="entry name" value="SorC_transcr_regulators"/>
</dbReference>
<dbReference type="GO" id="GO:0003677">
    <property type="term" value="F:DNA binding"/>
    <property type="evidence" value="ECO:0007669"/>
    <property type="project" value="UniProtKB-KW"/>
</dbReference>
<keyword evidence="4" id="KW-0804">Transcription</keyword>